<name>A6DKE6_9BACT</name>
<dbReference type="Pfam" id="PF07586">
    <property type="entry name" value="HXXSHH"/>
    <property type="match status" value="1"/>
</dbReference>
<accession>A6DKE6</accession>
<dbReference type="Proteomes" id="UP000004947">
    <property type="component" value="Unassembled WGS sequence"/>
</dbReference>
<keyword evidence="2" id="KW-1185">Reference proteome</keyword>
<dbReference type="EMBL" id="ABCK01000007">
    <property type="protein sequence ID" value="EDM27844.1"/>
    <property type="molecule type" value="Genomic_DNA"/>
</dbReference>
<proteinExistence type="predicted"/>
<dbReference type="AlphaFoldDB" id="A6DKE6"/>
<organism evidence="1 2">
    <name type="scientific">Lentisphaera araneosa HTCC2155</name>
    <dbReference type="NCBI Taxonomy" id="313628"/>
    <lineage>
        <taxon>Bacteria</taxon>
        <taxon>Pseudomonadati</taxon>
        <taxon>Lentisphaerota</taxon>
        <taxon>Lentisphaeria</taxon>
        <taxon>Lentisphaerales</taxon>
        <taxon>Lentisphaeraceae</taxon>
        <taxon>Lentisphaera</taxon>
    </lineage>
</organism>
<evidence type="ECO:0000313" key="2">
    <source>
        <dbReference type="Proteomes" id="UP000004947"/>
    </source>
</evidence>
<dbReference type="InterPro" id="IPR011447">
    <property type="entry name" value="DUF1552"/>
</dbReference>
<reference evidence="1 2" key="1">
    <citation type="journal article" date="2010" name="J. Bacteriol.">
        <title>Genome sequence of Lentisphaera araneosa HTCC2155T, the type species of the order Lentisphaerales in the phylum Lentisphaerae.</title>
        <authorList>
            <person name="Thrash J.C."/>
            <person name="Cho J.C."/>
            <person name="Vergin K.L."/>
            <person name="Morris R.M."/>
            <person name="Giovannoni S.J."/>
        </authorList>
    </citation>
    <scope>NUCLEOTIDE SEQUENCE [LARGE SCALE GENOMIC DNA]</scope>
    <source>
        <strain evidence="1 2">HTCC2155</strain>
    </source>
</reference>
<sequence length="402" mass="46029">MKRRDFLKLSALGAAAPMNSFAAKKEDEFRVKLKKNVVLVNLDLGLYAPHFRDNGADCKYMTEIFFEFKGKMTYLDGISEPGMGGGHECQPASFTALRYDHRDLYTTRKMMSLDQKLADGSVQETRHKFLYHQVNRGSSMSWNRFEQPIPAISGANELYEQLFARTDKDLDKARIRRERDILAALSRNIRRQWTGTPQETDMKNSLDYQVDLLDEREKWLKVKKPYLKKTFGENEERNPLPSCSNNFDLVHEALMKQQTKIAFVQFGGGSLQRGMGFELGHHANGHHAGYPERIYACEQIDTAVLTNVRRFLRKLQESNIFDDTIVLFHCGMGNAAAHDSRRTASFLFGGGFAHKKSIKCLEGKKEHIYSTCNLFSSVLKQSGFRDYSFNSSKEVIPELFKA</sequence>
<evidence type="ECO:0008006" key="3">
    <source>
        <dbReference type="Google" id="ProtNLM"/>
    </source>
</evidence>
<evidence type="ECO:0000313" key="1">
    <source>
        <dbReference type="EMBL" id="EDM27844.1"/>
    </source>
</evidence>
<gene>
    <name evidence="1" type="ORF">LNTAR_00545</name>
</gene>
<dbReference type="eggNOG" id="COG2960">
    <property type="taxonomic scope" value="Bacteria"/>
</dbReference>
<comment type="caution">
    <text evidence="1">The sequence shown here is derived from an EMBL/GenBank/DDBJ whole genome shotgun (WGS) entry which is preliminary data.</text>
</comment>
<dbReference type="RefSeq" id="WP_007278358.1">
    <property type="nucleotide sequence ID" value="NZ_ABCK01000007.1"/>
</dbReference>
<protein>
    <recommendedName>
        <fullName evidence="3">DUF1552 domain-containing protein</fullName>
    </recommendedName>
</protein>